<protein>
    <recommendedName>
        <fullName evidence="8">Methyltransferase-like protein 9</fullName>
    </recommendedName>
</protein>
<feature type="transmembrane region" description="Helical" evidence="5">
    <location>
        <begin position="420"/>
        <end position="438"/>
    </location>
</feature>
<dbReference type="PANTHER" id="PTHR12890:SF0">
    <property type="entry name" value="PROTEIN-L-HISTIDINE N-PROS-METHYLTRANSFERASE"/>
    <property type="match status" value="1"/>
</dbReference>
<dbReference type="Gene3D" id="3.40.50.150">
    <property type="entry name" value="Vaccinia Virus protein VP39"/>
    <property type="match status" value="1"/>
</dbReference>
<dbReference type="SUPFAM" id="SSF53335">
    <property type="entry name" value="S-adenosyl-L-methionine-dependent methyltransferases"/>
    <property type="match status" value="1"/>
</dbReference>
<reference evidence="6 7" key="1">
    <citation type="journal article" date="2018" name="Nat. Ecol. Evol.">
        <title>Genomic signatures of mitonuclear coevolution across populations of Tigriopus californicus.</title>
        <authorList>
            <person name="Barreto F.S."/>
            <person name="Watson E.T."/>
            <person name="Lima T.G."/>
            <person name="Willett C.S."/>
            <person name="Edmands S."/>
            <person name="Li W."/>
            <person name="Burton R.S."/>
        </authorList>
    </citation>
    <scope>NUCLEOTIDE SEQUENCE [LARGE SCALE GENOMIC DNA]</scope>
    <source>
        <strain evidence="6 7">San Diego</strain>
    </source>
</reference>
<evidence type="ECO:0000256" key="4">
    <source>
        <dbReference type="ARBA" id="ARBA00023136"/>
    </source>
</evidence>
<feature type="transmembrane region" description="Helical" evidence="5">
    <location>
        <begin position="26"/>
        <end position="46"/>
    </location>
</feature>
<dbReference type="STRING" id="6832.A0A553P6R4"/>
<dbReference type="AlphaFoldDB" id="A0A553P6R4"/>
<dbReference type="EMBL" id="VCGU01000007">
    <property type="protein sequence ID" value="TRY73383.1"/>
    <property type="molecule type" value="Genomic_DNA"/>
</dbReference>
<dbReference type="Pfam" id="PF05219">
    <property type="entry name" value="DREV"/>
    <property type="match status" value="1"/>
</dbReference>
<dbReference type="GO" id="GO:0005737">
    <property type="term" value="C:cytoplasm"/>
    <property type="evidence" value="ECO:0007669"/>
    <property type="project" value="UniProtKB-ARBA"/>
</dbReference>
<dbReference type="GO" id="GO:0016020">
    <property type="term" value="C:membrane"/>
    <property type="evidence" value="ECO:0007669"/>
    <property type="project" value="UniProtKB-SubCell"/>
</dbReference>
<gene>
    <name evidence="6" type="ORF">TCAL_05545</name>
</gene>
<evidence type="ECO:0000256" key="5">
    <source>
        <dbReference type="SAM" id="Phobius"/>
    </source>
</evidence>
<dbReference type="InterPro" id="IPR007305">
    <property type="entry name" value="Vesicle_transpt_Got1/SFT2"/>
</dbReference>
<dbReference type="Pfam" id="PF04178">
    <property type="entry name" value="Got1"/>
    <property type="match status" value="1"/>
</dbReference>
<dbReference type="PANTHER" id="PTHR12890">
    <property type="entry name" value="DREV PROTEIN"/>
    <property type="match status" value="1"/>
</dbReference>
<keyword evidence="7" id="KW-1185">Reference proteome</keyword>
<evidence type="ECO:0000313" key="7">
    <source>
        <dbReference type="Proteomes" id="UP000318571"/>
    </source>
</evidence>
<dbReference type="InterPro" id="IPR007884">
    <property type="entry name" value="METL9"/>
</dbReference>
<accession>A0A553P6R4</accession>
<evidence type="ECO:0000256" key="3">
    <source>
        <dbReference type="ARBA" id="ARBA00022989"/>
    </source>
</evidence>
<dbReference type="Proteomes" id="UP000318571">
    <property type="component" value="Chromosome 3"/>
</dbReference>
<organism evidence="6 7">
    <name type="scientific">Tigriopus californicus</name>
    <name type="common">Marine copepod</name>
    <dbReference type="NCBI Taxonomy" id="6832"/>
    <lineage>
        <taxon>Eukaryota</taxon>
        <taxon>Metazoa</taxon>
        <taxon>Ecdysozoa</taxon>
        <taxon>Arthropoda</taxon>
        <taxon>Crustacea</taxon>
        <taxon>Multicrustacea</taxon>
        <taxon>Hexanauplia</taxon>
        <taxon>Copepoda</taxon>
        <taxon>Harpacticoida</taxon>
        <taxon>Harpacticidae</taxon>
        <taxon>Tigriopus</taxon>
    </lineage>
</organism>
<feature type="transmembrane region" description="Helical" evidence="5">
    <location>
        <begin position="389"/>
        <end position="408"/>
    </location>
</feature>
<feature type="transmembrane region" description="Helical" evidence="5">
    <location>
        <begin position="349"/>
        <end position="369"/>
    </location>
</feature>
<evidence type="ECO:0000313" key="6">
    <source>
        <dbReference type="EMBL" id="TRY73383.1"/>
    </source>
</evidence>
<dbReference type="GO" id="GO:0106370">
    <property type="term" value="F:protein-L-histidine N-pros-methyltransferase activity"/>
    <property type="evidence" value="ECO:0007669"/>
    <property type="project" value="InterPro"/>
</dbReference>
<name>A0A553P6R4_TIGCA</name>
<proteinExistence type="predicted"/>
<comment type="caution">
    <text evidence="6">The sequence shown here is derived from an EMBL/GenBank/DDBJ whole genome shotgun (WGS) entry which is preliminary data.</text>
</comment>
<keyword evidence="4 5" id="KW-0472">Membrane</keyword>
<sequence length="512" mass="57479">MRPTRGPRPTWTMFRARPNTPRQPDVWILLALCLAVSLPALFQAGWGSGMNRSLSRTWIQKIRYDEFLAQGDKSAWYRVDLDSITDPTLTAKFVQSHCDAESQAFISQSVDKSNWLLNQIWQSLAKRFLSFFYSQTDINGMLERGSMFVLSRDQWFSLTQWDPTVQKSTLIDLGAGDGGPTRTLAPHFQTVYATEASPAMRKLLSRQGFEVLPIDEWSQDRRYDVVACLNLLDRCDEPLTVLEQIKGSLEPDGLVALAVVLPFKPYVEFAADHTPKQKIPFASRTFEGQVQELQKILNQLGFEIVRWTKVPYLCEGDLSSSVYNLNDAVFILKVGDSVLNCDRKLLTEIGVGLAGFGVSFLFLGVLLLFDKGLIAIGNVSIDDPRVMYLAQILFLSGLAFVIGLERTFRFFFQWHKARGSIAFFGGISVVLFGYPLIGMLIECYGFFVLFSGFFPVAINFLRRIPVIGTILNMPPISTAAAYLAAEDPEHRSPVMAPAENSGGVMYHPPKYQ</sequence>
<dbReference type="GO" id="GO:0016192">
    <property type="term" value="P:vesicle-mediated transport"/>
    <property type="evidence" value="ECO:0007669"/>
    <property type="project" value="InterPro"/>
</dbReference>
<evidence type="ECO:0000256" key="2">
    <source>
        <dbReference type="ARBA" id="ARBA00022692"/>
    </source>
</evidence>
<evidence type="ECO:0000256" key="1">
    <source>
        <dbReference type="ARBA" id="ARBA00004141"/>
    </source>
</evidence>
<keyword evidence="2 5" id="KW-0812">Transmembrane</keyword>
<dbReference type="InterPro" id="IPR029063">
    <property type="entry name" value="SAM-dependent_MTases_sf"/>
</dbReference>
<dbReference type="CDD" id="cd02440">
    <property type="entry name" value="AdoMet_MTases"/>
    <property type="match status" value="1"/>
</dbReference>
<dbReference type="GO" id="GO:0012505">
    <property type="term" value="C:endomembrane system"/>
    <property type="evidence" value="ECO:0007669"/>
    <property type="project" value="UniProtKB-ARBA"/>
</dbReference>
<evidence type="ECO:0008006" key="8">
    <source>
        <dbReference type="Google" id="ProtNLM"/>
    </source>
</evidence>
<comment type="subcellular location">
    <subcellularLocation>
        <location evidence="1">Membrane</location>
        <topology evidence="1">Multi-pass membrane protein</topology>
    </subcellularLocation>
</comment>
<feature type="transmembrane region" description="Helical" evidence="5">
    <location>
        <begin position="444"/>
        <end position="461"/>
    </location>
</feature>
<keyword evidence="3 5" id="KW-1133">Transmembrane helix</keyword>